<evidence type="ECO:0008006" key="3">
    <source>
        <dbReference type="Google" id="ProtNLM"/>
    </source>
</evidence>
<dbReference type="Pfam" id="PF14223">
    <property type="entry name" value="Retrotran_gag_2"/>
    <property type="match status" value="1"/>
</dbReference>
<dbReference type="EMBL" id="LXQA010203470">
    <property type="protein sequence ID" value="MCI33324.1"/>
    <property type="molecule type" value="Genomic_DNA"/>
</dbReference>
<sequence length="107" mass="12091">MAGANIASTGIVLEALTRDNYLDWSVLVKNYLIGKNLWDNIVVGNLDSKGVEWKSRNGQALHAIQLSCGHYTLRQIRNFETAQDAWNHLKADFSEDLKAEHHDIERG</sequence>
<evidence type="ECO:0000313" key="2">
    <source>
        <dbReference type="Proteomes" id="UP000265520"/>
    </source>
</evidence>
<protein>
    <recommendedName>
        <fullName evidence="3">DUF4219 domain-containing protein</fullName>
    </recommendedName>
</protein>
<evidence type="ECO:0000313" key="1">
    <source>
        <dbReference type="EMBL" id="MCI33324.1"/>
    </source>
</evidence>
<comment type="caution">
    <text evidence="1">The sequence shown here is derived from an EMBL/GenBank/DDBJ whole genome shotgun (WGS) entry which is preliminary data.</text>
</comment>
<feature type="non-terminal residue" evidence="1">
    <location>
        <position position="107"/>
    </location>
</feature>
<dbReference type="AlphaFoldDB" id="A0A392RBC7"/>
<reference evidence="1 2" key="1">
    <citation type="journal article" date="2018" name="Front. Plant Sci.">
        <title>Red Clover (Trifolium pratense) and Zigzag Clover (T. medium) - A Picture of Genomic Similarities and Differences.</title>
        <authorList>
            <person name="Dluhosova J."/>
            <person name="Istvanek J."/>
            <person name="Nedelnik J."/>
            <person name="Repkova J."/>
        </authorList>
    </citation>
    <scope>NUCLEOTIDE SEQUENCE [LARGE SCALE GENOMIC DNA]</scope>
    <source>
        <strain evidence="2">cv. 10/8</strain>
        <tissue evidence="1">Leaf</tissue>
    </source>
</reference>
<keyword evidence="2" id="KW-1185">Reference proteome</keyword>
<proteinExistence type="predicted"/>
<name>A0A392RBC7_9FABA</name>
<accession>A0A392RBC7</accession>
<organism evidence="1 2">
    <name type="scientific">Trifolium medium</name>
    <dbReference type="NCBI Taxonomy" id="97028"/>
    <lineage>
        <taxon>Eukaryota</taxon>
        <taxon>Viridiplantae</taxon>
        <taxon>Streptophyta</taxon>
        <taxon>Embryophyta</taxon>
        <taxon>Tracheophyta</taxon>
        <taxon>Spermatophyta</taxon>
        <taxon>Magnoliopsida</taxon>
        <taxon>eudicotyledons</taxon>
        <taxon>Gunneridae</taxon>
        <taxon>Pentapetalae</taxon>
        <taxon>rosids</taxon>
        <taxon>fabids</taxon>
        <taxon>Fabales</taxon>
        <taxon>Fabaceae</taxon>
        <taxon>Papilionoideae</taxon>
        <taxon>50 kb inversion clade</taxon>
        <taxon>NPAAA clade</taxon>
        <taxon>Hologalegina</taxon>
        <taxon>IRL clade</taxon>
        <taxon>Trifolieae</taxon>
        <taxon>Trifolium</taxon>
    </lineage>
</organism>
<dbReference type="Proteomes" id="UP000265520">
    <property type="component" value="Unassembled WGS sequence"/>
</dbReference>